<gene>
    <name evidence="1" type="ORF">PLEPLA_LOCUS37464</name>
</gene>
<proteinExistence type="predicted"/>
<evidence type="ECO:0000313" key="1">
    <source>
        <dbReference type="EMBL" id="CAB1449778.1"/>
    </source>
</evidence>
<keyword evidence="2" id="KW-1185">Reference proteome</keyword>
<accession>A0A9N7VF40</accession>
<sequence length="147" mass="16589">MIKFMYHYNLSLTRYLVSDGSDEDDDDEDDDDETLSRFLQVWLGLERTGFLLKSLVSTLSFLRRRKSSGGGFRSQSRRNVFALSSSFSLSTSPWSLVLVIDAAEVTRLQRQVHSPEDMRSLIAAGIELCSLMDCEGAAGPWKMFAHP</sequence>
<protein>
    <submittedName>
        <fullName evidence="1">Uncharacterized protein</fullName>
    </submittedName>
</protein>
<name>A0A9N7VF40_PLEPL</name>
<evidence type="ECO:0000313" key="2">
    <source>
        <dbReference type="Proteomes" id="UP001153269"/>
    </source>
</evidence>
<dbReference type="Proteomes" id="UP001153269">
    <property type="component" value="Unassembled WGS sequence"/>
</dbReference>
<dbReference type="AlphaFoldDB" id="A0A9N7VF40"/>
<comment type="caution">
    <text evidence="1">The sequence shown here is derived from an EMBL/GenBank/DDBJ whole genome shotgun (WGS) entry which is preliminary data.</text>
</comment>
<dbReference type="EMBL" id="CADEAL010004027">
    <property type="protein sequence ID" value="CAB1449778.1"/>
    <property type="molecule type" value="Genomic_DNA"/>
</dbReference>
<reference evidence="1" key="1">
    <citation type="submission" date="2020-03" db="EMBL/GenBank/DDBJ databases">
        <authorList>
            <person name="Weist P."/>
        </authorList>
    </citation>
    <scope>NUCLEOTIDE SEQUENCE</scope>
</reference>
<organism evidence="1 2">
    <name type="scientific">Pleuronectes platessa</name>
    <name type="common">European plaice</name>
    <dbReference type="NCBI Taxonomy" id="8262"/>
    <lineage>
        <taxon>Eukaryota</taxon>
        <taxon>Metazoa</taxon>
        <taxon>Chordata</taxon>
        <taxon>Craniata</taxon>
        <taxon>Vertebrata</taxon>
        <taxon>Euteleostomi</taxon>
        <taxon>Actinopterygii</taxon>
        <taxon>Neopterygii</taxon>
        <taxon>Teleostei</taxon>
        <taxon>Neoteleostei</taxon>
        <taxon>Acanthomorphata</taxon>
        <taxon>Carangaria</taxon>
        <taxon>Pleuronectiformes</taxon>
        <taxon>Pleuronectoidei</taxon>
        <taxon>Pleuronectidae</taxon>
        <taxon>Pleuronectes</taxon>
    </lineage>
</organism>